<organism evidence="2 3">
    <name type="scientific">Jiella pacifica</name>
    <dbReference type="NCBI Taxonomy" id="2696469"/>
    <lineage>
        <taxon>Bacteria</taxon>
        <taxon>Pseudomonadati</taxon>
        <taxon>Pseudomonadota</taxon>
        <taxon>Alphaproteobacteria</taxon>
        <taxon>Hyphomicrobiales</taxon>
        <taxon>Aurantimonadaceae</taxon>
        <taxon>Jiella</taxon>
    </lineage>
</organism>
<reference evidence="2 3" key="1">
    <citation type="submission" date="2020-01" db="EMBL/GenBank/DDBJ databases">
        <title>Jiella pacifica sp. nov.</title>
        <authorList>
            <person name="Xue Z."/>
            <person name="Zhu S."/>
            <person name="Chen J."/>
            <person name="Yang J."/>
        </authorList>
    </citation>
    <scope>NUCLEOTIDE SEQUENCE [LARGE SCALE GENOMIC DNA]</scope>
    <source>
        <strain evidence="2 3">40Bstr34</strain>
    </source>
</reference>
<comment type="caution">
    <text evidence="2">The sequence shown here is derived from an EMBL/GenBank/DDBJ whole genome shotgun (WGS) entry which is preliminary data.</text>
</comment>
<feature type="coiled-coil region" evidence="1">
    <location>
        <begin position="333"/>
        <end position="360"/>
    </location>
</feature>
<evidence type="ECO:0008006" key="4">
    <source>
        <dbReference type="Google" id="ProtNLM"/>
    </source>
</evidence>
<dbReference type="EMBL" id="JAAAMG010000021">
    <property type="protein sequence ID" value="NDW06886.1"/>
    <property type="molecule type" value="Genomic_DNA"/>
</dbReference>
<proteinExistence type="predicted"/>
<sequence length="583" mass="61936">MSALAAFPSRAFGEDEWRDAAAPLAPPREERQRLNGAIAEVEQIFLGIGERLVTCVGVLGDMQSAFGAVTTAHASPELASAEAAIRALVSECLDLVERLNHERSLIQRLSRALAAAAPQIDELRQTVAMIAAIAINARVTAAGMRDHGNSGLTVFTDDVLELSKRASSVVDELQQGQVRLRRLLCDASGRSEAFERNFRTATEILRERIEADLHGAVAERSQAGKVGSSATAASQEIAQEVSTIVASMQIGDNTRQRLEHVTAALAIARDHAAARPTILRLQLAQLADARDHLVTETSYIRESILVLSRKIDRSFTALKNDLAKAGGADHPGAQRLASDVAQAAAELSQSEAEHQHVEALAQTIGGDVEMFSACSSEMRTLEFEMRLVSLNTAITCSNLGREGKALGVVSLQMRELVGEMVARSEAVAGALSELGTIAAELSEVRRASAERSMATLVAEAERSLALLQTVGGRLETVGTVLAELGERVAVLTSDAGAALGRLDGLVDDLTAVEADLAIDAEDEAEECEAPSHDHVALFAELRSAYTMEVERQVHDAVLGGHNPPVTDDVSADDGAADVDAMLF</sequence>
<keyword evidence="3" id="KW-1185">Reference proteome</keyword>
<gene>
    <name evidence="2" type="ORF">GTK09_20945</name>
</gene>
<keyword evidence="1" id="KW-0175">Coiled coil</keyword>
<accession>A0A6N9T9Z7</accession>
<evidence type="ECO:0000313" key="2">
    <source>
        <dbReference type="EMBL" id="NDW06886.1"/>
    </source>
</evidence>
<name>A0A6N9T9Z7_9HYPH</name>
<evidence type="ECO:0000256" key="1">
    <source>
        <dbReference type="SAM" id="Coils"/>
    </source>
</evidence>
<protein>
    <recommendedName>
        <fullName evidence="4">Methyl-accepting chemotaxis protein</fullName>
    </recommendedName>
</protein>
<dbReference type="AlphaFoldDB" id="A0A6N9T9Z7"/>
<dbReference type="Proteomes" id="UP000469011">
    <property type="component" value="Unassembled WGS sequence"/>
</dbReference>
<dbReference type="RefSeq" id="WP_163465341.1">
    <property type="nucleotide sequence ID" value="NZ_JAAAMG010000021.1"/>
</dbReference>
<evidence type="ECO:0000313" key="3">
    <source>
        <dbReference type="Proteomes" id="UP000469011"/>
    </source>
</evidence>